<proteinExistence type="predicted"/>
<protein>
    <submittedName>
        <fullName evidence="2">Uncharacterized protein</fullName>
    </submittedName>
</protein>
<gene>
    <name evidence="2" type="ORF">COZ41_01760</name>
</gene>
<dbReference type="Proteomes" id="UP000229531">
    <property type="component" value="Unassembled WGS sequence"/>
</dbReference>
<reference evidence="3" key="1">
    <citation type="submission" date="2017-09" db="EMBL/GenBank/DDBJ databases">
        <title>Depth-based differentiation of microbial function through sediment-hosted aquifers and enrichment of novel symbionts in the deep terrestrial subsurface.</title>
        <authorList>
            <person name="Probst A.J."/>
            <person name="Ladd B."/>
            <person name="Jarett J.K."/>
            <person name="Geller-Mcgrath D.E."/>
            <person name="Sieber C.M.K."/>
            <person name="Emerson J.B."/>
            <person name="Anantharaman K."/>
            <person name="Thomas B.C."/>
            <person name="Malmstrom R."/>
            <person name="Stieglmeier M."/>
            <person name="Klingl A."/>
            <person name="Woyke T."/>
            <person name="Ryan C.M."/>
            <person name="Banfield J.F."/>
        </authorList>
    </citation>
    <scope>NUCLEOTIDE SEQUENCE [LARGE SCALE GENOMIC DNA]</scope>
</reference>
<feature type="transmembrane region" description="Helical" evidence="1">
    <location>
        <begin position="38"/>
        <end position="58"/>
    </location>
</feature>
<sequence>LPRISNIILTICLIPLSVLIILDWKLRPKSQKQGFKNILQNIFQWPLMPLATLVLSVLPGLHSHTRLLFGRQLEYKTTAKKATN</sequence>
<keyword evidence="1" id="KW-0472">Membrane</keyword>
<keyword evidence="1" id="KW-1133">Transmembrane helix</keyword>
<name>A0A2M7LIZ1_9BACT</name>
<dbReference type="EMBL" id="PFJG01000035">
    <property type="protein sequence ID" value="PIX68056.1"/>
    <property type="molecule type" value="Genomic_DNA"/>
</dbReference>
<evidence type="ECO:0000313" key="2">
    <source>
        <dbReference type="EMBL" id="PIX68056.1"/>
    </source>
</evidence>
<organism evidence="2 3">
    <name type="scientific">Candidatus Shapirobacteria bacterium CG_4_10_14_3_um_filter_35_13</name>
    <dbReference type="NCBI Taxonomy" id="1974873"/>
    <lineage>
        <taxon>Bacteria</taxon>
        <taxon>Candidatus Shapironibacteriota</taxon>
    </lineage>
</organism>
<keyword evidence="1" id="KW-0812">Transmembrane</keyword>
<accession>A0A2M7LIZ1</accession>
<feature type="transmembrane region" description="Helical" evidence="1">
    <location>
        <begin position="6"/>
        <end position="26"/>
    </location>
</feature>
<feature type="non-terminal residue" evidence="2">
    <location>
        <position position="1"/>
    </location>
</feature>
<evidence type="ECO:0000256" key="1">
    <source>
        <dbReference type="SAM" id="Phobius"/>
    </source>
</evidence>
<comment type="caution">
    <text evidence="2">The sequence shown here is derived from an EMBL/GenBank/DDBJ whole genome shotgun (WGS) entry which is preliminary data.</text>
</comment>
<evidence type="ECO:0000313" key="3">
    <source>
        <dbReference type="Proteomes" id="UP000229531"/>
    </source>
</evidence>
<dbReference type="AlphaFoldDB" id="A0A2M7LIZ1"/>